<dbReference type="Proteomes" id="UP000606991">
    <property type="component" value="Unassembled WGS sequence"/>
</dbReference>
<dbReference type="CDD" id="cd02440">
    <property type="entry name" value="AdoMet_MTases"/>
    <property type="match status" value="1"/>
</dbReference>
<organism evidence="2 3">
    <name type="scientific">Candidatus Aeolococcus gillhamiae</name>
    <dbReference type="NCBI Taxonomy" id="3127015"/>
    <lineage>
        <taxon>Bacteria</taxon>
        <taxon>Bacillati</taxon>
        <taxon>Candidatus Dormiibacterota</taxon>
        <taxon>Candidatus Dormibacteria</taxon>
        <taxon>Candidatus Aeolococcales</taxon>
        <taxon>Candidatus Aeolococcaceae</taxon>
        <taxon>Candidatus Aeolococcus</taxon>
    </lineage>
</organism>
<dbReference type="GO" id="GO:0032259">
    <property type="term" value="P:methylation"/>
    <property type="evidence" value="ECO:0007669"/>
    <property type="project" value="UniProtKB-KW"/>
</dbReference>
<proteinExistence type="predicted"/>
<dbReference type="SUPFAM" id="SSF53335">
    <property type="entry name" value="S-adenosyl-L-methionine-dependent methyltransferases"/>
    <property type="match status" value="1"/>
</dbReference>
<gene>
    <name evidence="2" type="ORF">JF886_00895</name>
</gene>
<dbReference type="GO" id="GO:0008168">
    <property type="term" value="F:methyltransferase activity"/>
    <property type="evidence" value="ECO:0007669"/>
    <property type="project" value="UniProtKB-KW"/>
</dbReference>
<dbReference type="PANTHER" id="PTHR45128">
    <property type="entry name" value="METHYLTRANSFERASE TYPE 11"/>
    <property type="match status" value="1"/>
</dbReference>
<evidence type="ECO:0000313" key="2">
    <source>
        <dbReference type="EMBL" id="MBJ7593414.1"/>
    </source>
</evidence>
<dbReference type="InterPro" id="IPR025714">
    <property type="entry name" value="Methyltranfer_dom"/>
</dbReference>
<evidence type="ECO:0000259" key="1">
    <source>
        <dbReference type="Pfam" id="PF13847"/>
    </source>
</evidence>
<dbReference type="InterPro" id="IPR029063">
    <property type="entry name" value="SAM-dependent_MTases_sf"/>
</dbReference>
<reference evidence="2 3" key="1">
    <citation type="submission" date="2020-10" db="EMBL/GenBank/DDBJ databases">
        <title>Ca. Dormibacterota MAGs.</title>
        <authorList>
            <person name="Montgomery K."/>
        </authorList>
    </citation>
    <scope>NUCLEOTIDE SEQUENCE [LARGE SCALE GENOMIC DNA]</scope>
    <source>
        <strain evidence="2">SC8812_S17_18</strain>
    </source>
</reference>
<accession>A0A934JUL4</accession>
<keyword evidence="2" id="KW-0808">Transferase</keyword>
<dbReference type="EMBL" id="JAEKNS010000015">
    <property type="protein sequence ID" value="MBJ7593414.1"/>
    <property type="molecule type" value="Genomic_DNA"/>
</dbReference>
<name>A0A934JUL4_9BACT</name>
<protein>
    <submittedName>
        <fullName evidence="2">Class I SAM-dependent methyltransferase</fullName>
    </submittedName>
</protein>
<feature type="domain" description="Methyltransferase" evidence="1">
    <location>
        <begin position="16"/>
        <end position="129"/>
    </location>
</feature>
<dbReference type="InterPro" id="IPR053173">
    <property type="entry name" value="SAM-binding_MTase"/>
</dbReference>
<comment type="caution">
    <text evidence="2">The sequence shown here is derived from an EMBL/GenBank/DDBJ whole genome shotgun (WGS) entry which is preliminary data.</text>
</comment>
<sequence>MDRVRTWAHRTTAGGGRIADLASGNGDVVLILAKAFPNGEITGYDLDPALTEGTIARAANEGLANVQAMAVSADELPEQGGYDLITCLDSFHHFGDPAAVARSAHRGLGDGGVFLVAESATSGDLAQDAQKPVLPHYLRRWSPLLPAGESCGWRERYIRWRRAVLGPRGANGGRICQRDDARLPDWLSHFRRDEVVSCRSDSQQGRSMPARYGTSR</sequence>
<dbReference type="Gene3D" id="3.40.50.150">
    <property type="entry name" value="Vaccinia Virus protein VP39"/>
    <property type="match status" value="1"/>
</dbReference>
<dbReference type="AlphaFoldDB" id="A0A934JUL4"/>
<dbReference type="PANTHER" id="PTHR45128:SF2">
    <property type="entry name" value="METHYLTRANSFERASE DOMAIN-CONTAINING PROTEIN"/>
    <property type="match status" value="1"/>
</dbReference>
<dbReference type="Pfam" id="PF13847">
    <property type="entry name" value="Methyltransf_31"/>
    <property type="match status" value="1"/>
</dbReference>
<evidence type="ECO:0000313" key="3">
    <source>
        <dbReference type="Proteomes" id="UP000606991"/>
    </source>
</evidence>
<keyword evidence="2" id="KW-0489">Methyltransferase</keyword>